<dbReference type="GO" id="GO:0005886">
    <property type="term" value="C:plasma membrane"/>
    <property type="evidence" value="ECO:0007669"/>
    <property type="project" value="UniProtKB-SubCell"/>
</dbReference>
<dbReference type="PANTHER" id="PTHR10791:SF30">
    <property type="entry name" value="SUGAR TRANSPORTER SWEET1"/>
    <property type="match status" value="1"/>
</dbReference>
<keyword evidence="3" id="KW-0812">Transmembrane</keyword>
<evidence type="ECO:0000313" key="4">
    <source>
        <dbReference type="EMBL" id="KAE9062965.1"/>
    </source>
</evidence>
<comment type="caution">
    <text evidence="4">The sequence shown here is derived from an EMBL/GenBank/DDBJ whole genome shotgun (WGS) entry which is preliminary data.</text>
</comment>
<dbReference type="EMBL" id="QXFZ01004790">
    <property type="protein sequence ID" value="KAE9062965.1"/>
    <property type="molecule type" value="Genomic_DNA"/>
</dbReference>
<dbReference type="InterPro" id="IPR047664">
    <property type="entry name" value="SWEET"/>
</dbReference>
<comment type="subcellular location">
    <subcellularLocation>
        <location evidence="1">Cell membrane</location>
        <topology evidence="1">Multi-pass membrane protein</topology>
    </subcellularLocation>
</comment>
<keyword evidence="3" id="KW-0472">Membrane</keyword>
<feature type="transmembrane region" description="Helical" evidence="3">
    <location>
        <begin position="84"/>
        <end position="102"/>
    </location>
</feature>
<feature type="transmembrane region" description="Helical" evidence="3">
    <location>
        <begin position="56"/>
        <end position="78"/>
    </location>
</feature>
<keyword evidence="2" id="KW-1003">Cell membrane</keyword>
<dbReference type="GO" id="GO:0051119">
    <property type="term" value="F:sugar transmembrane transporter activity"/>
    <property type="evidence" value="ECO:0007669"/>
    <property type="project" value="InterPro"/>
</dbReference>
<keyword evidence="3" id="KW-1133">Transmembrane helix</keyword>
<evidence type="ECO:0000256" key="2">
    <source>
        <dbReference type="ARBA" id="ARBA00022475"/>
    </source>
</evidence>
<dbReference type="Gene3D" id="1.20.1280.290">
    <property type="match status" value="1"/>
</dbReference>
<feature type="transmembrane region" description="Helical" evidence="3">
    <location>
        <begin position="22"/>
        <end position="44"/>
    </location>
</feature>
<protein>
    <submittedName>
        <fullName evidence="4">Uncharacterized protein</fullName>
    </submittedName>
</protein>
<evidence type="ECO:0000313" key="5">
    <source>
        <dbReference type="Proteomes" id="UP000441208"/>
    </source>
</evidence>
<accession>A0A6A3PUL1</accession>
<gene>
    <name evidence="4" type="ORF">PF007_g29724</name>
</gene>
<name>A0A6A3PUL1_9STRA</name>
<dbReference type="AlphaFoldDB" id="A0A6A3PUL1"/>
<organism evidence="4 5">
    <name type="scientific">Phytophthora fragariae</name>
    <dbReference type="NCBI Taxonomy" id="53985"/>
    <lineage>
        <taxon>Eukaryota</taxon>
        <taxon>Sar</taxon>
        <taxon>Stramenopiles</taxon>
        <taxon>Oomycota</taxon>
        <taxon>Peronosporomycetes</taxon>
        <taxon>Peronosporales</taxon>
        <taxon>Peronosporaceae</taxon>
        <taxon>Phytophthora</taxon>
    </lineage>
</organism>
<evidence type="ECO:0000256" key="3">
    <source>
        <dbReference type="SAM" id="Phobius"/>
    </source>
</evidence>
<evidence type="ECO:0000256" key="1">
    <source>
        <dbReference type="ARBA" id="ARBA00004651"/>
    </source>
</evidence>
<sequence>PVVMLFTNCVVLVWYGYLSEDIFPLFVTAIMGLVTCAGFIAVFYRYTDDKRSVHRICAAALAVIVIVCIYGTLGVAGVTDQSKSSLATAMGAISIATSIGLYGSPLATIRRRVLGGVRRHRRGRLGADPERLRLRAHNDPVALYVIYPTSKSTETQLESVTIGPITDYEHEASISVVITTNTQEGQALARKSNFDRKDSFDFVAIRSPMTRQLSSISRH</sequence>
<dbReference type="PANTHER" id="PTHR10791">
    <property type="entry name" value="RAG1-ACTIVATING PROTEIN 1"/>
    <property type="match status" value="1"/>
</dbReference>
<feature type="non-terminal residue" evidence="4">
    <location>
        <position position="1"/>
    </location>
</feature>
<dbReference type="Proteomes" id="UP000441208">
    <property type="component" value="Unassembled WGS sequence"/>
</dbReference>
<reference evidence="4 5" key="1">
    <citation type="submission" date="2018-08" db="EMBL/GenBank/DDBJ databases">
        <title>Genomic investigation of the strawberry pathogen Phytophthora fragariae indicates pathogenicity is determined by transcriptional variation in three key races.</title>
        <authorList>
            <person name="Adams T.M."/>
            <person name="Armitage A.D."/>
            <person name="Sobczyk M.K."/>
            <person name="Bates H.J."/>
            <person name="Dunwell J.M."/>
            <person name="Nellist C.F."/>
            <person name="Harrison R.J."/>
        </authorList>
    </citation>
    <scope>NUCLEOTIDE SEQUENCE [LARGE SCALE GENOMIC DNA]</scope>
    <source>
        <strain evidence="4 5">NOV-71</strain>
    </source>
</reference>
<proteinExistence type="predicted"/>